<evidence type="ECO:0000313" key="4">
    <source>
        <dbReference type="Proteomes" id="UP000887226"/>
    </source>
</evidence>
<feature type="region of interest" description="Disordered" evidence="1">
    <location>
        <begin position="501"/>
        <end position="567"/>
    </location>
</feature>
<dbReference type="AlphaFoldDB" id="A0A9P8CF71"/>
<feature type="compositionally biased region" description="Pro residues" evidence="1">
    <location>
        <begin position="451"/>
        <end position="484"/>
    </location>
</feature>
<dbReference type="PANTHER" id="PTHR12323">
    <property type="entry name" value="SR-RELATED CTD ASSOCIATED FACTOR 6"/>
    <property type="match status" value="1"/>
</dbReference>
<feature type="compositionally biased region" description="Low complexity" evidence="1">
    <location>
        <begin position="501"/>
        <end position="516"/>
    </location>
</feature>
<sequence length="567" mass="62983">MASHQLAIAKATFSASLLRPDPTAVSRDEVAKLHSFLTAVVLQCSPINVQNCKQWILINIFHSTNRFAALGKYLVALASSVADIKSLDTTREPSIRRKRLHILYLVNDILYHAKYRDNDASICGKIQPILMSLLGSSASFTKCPKHQRKILDLLALWQEKGYYSNDYMGKLRDAVKNASELGMHTENVDSSATSTDTLCAAKGLRSAPYIMPAMHGDLSTSWFDLPAANLMPHIEPNSTRPIKPEMIKPLQLVAGPADASLVVAVKTLLEDVQNMYGGGDQDNKAAWDIDQLGQPIILDEITGDVLEGEGYYGWRRRGLDQPVEGRSHQSRSRRRYSSSSTESRSPRRALRRDISSSQSRTPEQRPKFSRRRSSSPPRRSRTPSKPVENRTVEESSYAAPLSVTPQGHQQQFSQPAFTMPTPAPLSGHYTQHTPNPPHNENHHQMYGWNNAPPPPSLPPNYAQPPPNNYQGQWPPPLPPGPLPPFNYKQGYQQQQYSYQPNSNYQQQPNFQQQGGFPLPPPPTGPLGVWQNSSYPDGRGFNNGNNQNGWNNAPQGRGGRGNYGGRGG</sequence>
<proteinExistence type="predicted"/>
<dbReference type="PANTHER" id="PTHR12323:SF0">
    <property type="entry name" value="CALCIUM HOMEOSTASIS ENDOPLASMIC RETICULUM PROTEIN"/>
    <property type="match status" value="1"/>
</dbReference>
<reference evidence="3" key="1">
    <citation type="journal article" date="2021" name="IMA Fungus">
        <title>Genomic characterization of three marine fungi, including Emericellopsis atlantica sp. nov. with signatures of a generalist lifestyle and marine biomass degradation.</title>
        <authorList>
            <person name="Hagestad O.C."/>
            <person name="Hou L."/>
            <person name="Andersen J.H."/>
            <person name="Hansen E.H."/>
            <person name="Altermark B."/>
            <person name="Li C."/>
            <person name="Kuhnert E."/>
            <person name="Cox R.J."/>
            <person name="Crous P.W."/>
            <person name="Spatafora J.W."/>
            <person name="Lail K."/>
            <person name="Amirebrahimi M."/>
            <person name="Lipzen A."/>
            <person name="Pangilinan J."/>
            <person name="Andreopoulos W."/>
            <person name="Hayes R.D."/>
            <person name="Ng V."/>
            <person name="Grigoriev I.V."/>
            <person name="Jackson S.A."/>
            <person name="Sutton T.D.S."/>
            <person name="Dobson A.D.W."/>
            <person name="Rama T."/>
        </authorList>
    </citation>
    <scope>NUCLEOTIDE SEQUENCE</scope>
    <source>
        <strain evidence="3">TRa3180A</strain>
    </source>
</reference>
<evidence type="ECO:0000259" key="2">
    <source>
        <dbReference type="PROSITE" id="PS51391"/>
    </source>
</evidence>
<protein>
    <recommendedName>
        <fullName evidence="2">CID domain-containing protein</fullName>
    </recommendedName>
</protein>
<evidence type="ECO:0000256" key="1">
    <source>
        <dbReference type="SAM" id="MobiDB-lite"/>
    </source>
</evidence>
<dbReference type="GO" id="GO:0006874">
    <property type="term" value="P:intracellular calcium ion homeostasis"/>
    <property type="evidence" value="ECO:0007669"/>
    <property type="project" value="TreeGrafter"/>
</dbReference>
<dbReference type="Proteomes" id="UP000887226">
    <property type="component" value="Unassembled WGS sequence"/>
</dbReference>
<dbReference type="OrthoDB" id="21470at2759"/>
<dbReference type="Gene3D" id="1.25.40.90">
    <property type="match status" value="1"/>
</dbReference>
<comment type="caution">
    <text evidence="3">The sequence shown here is derived from an EMBL/GenBank/DDBJ whole genome shotgun (WGS) entry which is preliminary data.</text>
</comment>
<evidence type="ECO:0000313" key="3">
    <source>
        <dbReference type="EMBL" id="KAG9244527.1"/>
    </source>
</evidence>
<dbReference type="EMBL" id="MU253900">
    <property type="protein sequence ID" value="KAG9244527.1"/>
    <property type="molecule type" value="Genomic_DNA"/>
</dbReference>
<keyword evidence="4" id="KW-1185">Reference proteome</keyword>
<feature type="compositionally biased region" description="Low complexity" evidence="1">
    <location>
        <begin position="537"/>
        <end position="551"/>
    </location>
</feature>
<gene>
    <name evidence="3" type="ORF">BJ878DRAFT_534519</name>
</gene>
<dbReference type="InterPro" id="IPR006569">
    <property type="entry name" value="CID_dom"/>
</dbReference>
<organism evidence="3 4">
    <name type="scientific">Calycina marina</name>
    <dbReference type="NCBI Taxonomy" id="1763456"/>
    <lineage>
        <taxon>Eukaryota</taxon>
        <taxon>Fungi</taxon>
        <taxon>Dikarya</taxon>
        <taxon>Ascomycota</taxon>
        <taxon>Pezizomycotina</taxon>
        <taxon>Leotiomycetes</taxon>
        <taxon>Helotiales</taxon>
        <taxon>Pezizellaceae</taxon>
        <taxon>Calycina</taxon>
    </lineage>
</organism>
<name>A0A9P8CF71_9HELO</name>
<dbReference type="GO" id="GO:0048471">
    <property type="term" value="C:perinuclear region of cytoplasm"/>
    <property type="evidence" value="ECO:0007669"/>
    <property type="project" value="TreeGrafter"/>
</dbReference>
<feature type="compositionally biased region" description="Polar residues" evidence="1">
    <location>
        <begin position="403"/>
        <end position="416"/>
    </location>
</feature>
<feature type="region of interest" description="Disordered" evidence="1">
    <location>
        <begin position="322"/>
        <end position="488"/>
    </location>
</feature>
<feature type="compositionally biased region" description="Gly residues" evidence="1">
    <location>
        <begin position="555"/>
        <end position="567"/>
    </location>
</feature>
<dbReference type="Pfam" id="PF04818">
    <property type="entry name" value="CID"/>
    <property type="match status" value="1"/>
</dbReference>
<feature type="compositionally biased region" description="Basic residues" evidence="1">
    <location>
        <begin position="367"/>
        <end position="382"/>
    </location>
</feature>
<feature type="domain" description="CID" evidence="2">
    <location>
        <begin position="25"/>
        <end position="179"/>
    </location>
</feature>
<accession>A0A9P8CF71</accession>
<dbReference type="PROSITE" id="PS51391">
    <property type="entry name" value="CID"/>
    <property type="match status" value="1"/>
</dbReference>
<dbReference type="InterPro" id="IPR008942">
    <property type="entry name" value="ENTH_VHS"/>
</dbReference>